<keyword evidence="2" id="KW-1185">Reference proteome</keyword>
<dbReference type="RefSeq" id="WP_138251039.1">
    <property type="nucleotide sequence ID" value="NZ_AP022616.1"/>
</dbReference>
<proteinExistence type="predicted"/>
<accession>A0A7I7ZW75</accession>
<name>A0A7I7ZW75_9MYCO</name>
<reference evidence="1 2" key="1">
    <citation type="submission" date="2018-01" db="EMBL/GenBank/DDBJ databases">
        <title>Comparative genomics of Mycobacterium mucogenicum and Mycobacterium neoaurum clade members emphasizing tRNA and non-coding RNA.</title>
        <authorList>
            <person name="Behra P.R.K."/>
            <person name="Pettersson B.M.F."/>
            <person name="Das S."/>
            <person name="Dasgupta S."/>
            <person name="Kirsebom L.A."/>
        </authorList>
    </citation>
    <scope>NUCLEOTIDE SEQUENCE [LARGE SCALE GENOMIC DNA]</scope>
    <source>
        <strain evidence="1 2">DSM 45104</strain>
    </source>
</reference>
<evidence type="ECO:0000313" key="1">
    <source>
        <dbReference type="EMBL" id="TLH61011.1"/>
    </source>
</evidence>
<organism evidence="1 2">
    <name type="scientific">Mycolicibacterium phocaicum</name>
    <dbReference type="NCBI Taxonomy" id="319706"/>
    <lineage>
        <taxon>Bacteria</taxon>
        <taxon>Bacillati</taxon>
        <taxon>Actinomycetota</taxon>
        <taxon>Actinomycetes</taxon>
        <taxon>Mycobacteriales</taxon>
        <taxon>Mycobacteriaceae</taxon>
        <taxon>Mycolicibacterium</taxon>
    </lineage>
</organism>
<comment type="caution">
    <text evidence="1">The sequence shown here is derived from an EMBL/GenBank/DDBJ whole genome shotgun (WGS) entry which is preliminary data.</text>
</comment>
<sequence length="107" mass="12229">MSCPDEPIKIDYRSNHIRIIDCIRPAGARSGRHPDSDRDLSAIDDQGNCLVTAWQFPNRDHWRIDIESPAFKLIGIKALGSKAHGFWVRTEEEAVDWLEFLGRAVTR</sequence>
<evidence type="ECO:0000313" key="2">
    <source>
        <dbReference type="Proteomes" id="UP000309984"/>
    </source>
</evidence>
<dbReference type="AlphaFoldDB" id="A0A7I7ZW75"/>
<gene>
    <name evidence="1" type="ORF">C1S79_25825</name>
</gene>
<dbReference type="EMBL" id="POTM01000060">
    <property type="protein sequence ID" value="TLH61011.1"/>
    <property type="molecule type" value="Genomic_DNA"/>
</dbReference>
<dbReference type="Proteomes" id="UP000309984">
    <property type="component" value="Unassembled WGS sequence"/>
</dbReference>
<protein>
    <submittedName>
        <fullName evidence="1">Uncharacterized protein</fullName>
    </submittedName>
</protein>